<sequence>KSNITNEAFGYFFINGYLSTGRNITFDLMVTDGGQGKANAKVIFIITDVNNPPVCNLDAINVVLDILTQPIKTIATISCSDKDTNATLGSISYSIPDQYAGYFSVGADGTISMYTSVMELEPGLHNFIVTA</sequence>
<dbReference type="InterPro" id="IPR015919">
    <property type="entry name" value="Cadherin-like_sf"/>
</dbReference>
<organism evidence="1">
    <name type="scientific">Arion vulgaris</name>
    <dbReference type="NCBI Taxonomy" id="1028688"/>
    <lineage>
        <taxon>Eukaryota</taxon>
        <taxon>Metazoa</taxon>
        <taxon>Spiralia</taxon>
        <taxon>Lophotrochozoa</taxon>
        <taxon>Mollusca</taxon>
        <taxon>Gastropoda</taxon>
        <taxon>Heterobranchia</taxon>
        <taxon>Euthyneura</taxon>
        <taxon>Panpulmonata</taxon>
        <taxon>Eupulmonata</taxon>
        <taxon>Stylommatophora</taxon>
        <taxon>Helicina</taxon>
        <taxon>Arionoidea</taxon>
        <taxon>Arionidae</taxon>
        <taxon>Arion</taxon>
    </lineage>
</organism>
<evidence type="ECO:0000313" key="1">
    <source>
        <dbReference type="EMBL" id="CEK49747.1"/>
    </source>
</evidence>
<feature type="non-terminal residue" evidence="1">
    <location>
        <position position="131"/>
    </location>
</feature>
<dbReference type="Gene3D" id="2.60.40.60">
    <property type="entry name" value="Cadherins"/>
    <property type="match status" value="1"/>
</dbReference>
<accession>A0A0B6Y0A6</accession>
<dbReference type="SUPFAM" id="SSF49313">
    <property type="entry name" value="Cadherin-like"/>
    <property type="match status" value="1"/>
</dbReference>
<feature type="non-terminal residue" evidence="1">
    <location>
        <position position="1"/>
    </location>
</feature>
<dbReference type="AlphaFoldDB" id="A0A0B6Y0A6"/>
<dbReference type="GO" id="GO:0005509">
    <property type="term" value="F:calcium ion binding"/>
    <property type="evidence" value="ECO:0007669"/>
    <property type="project" value="InterPro"/>
</dbReference>
<dbReference type="GO" id="GO:0016020">
    <property type="term" value="C:membrane"/>
    <property type="evidence" value="ECO:0007669"/>
    <property type="project" value="InterPro"/>
</dbReference>
<dbReference type="EMBL" id="HACG01002882">
    <property type="protein sequence ID" value="CEK49747.1"/>
    <property type="molecule type" value="Transcribed_RNA"/>
</dbReference>
<proteinExistence type="predicted"/>
<protein>
    <recommendedName>
        <fullName evidence="2">Cadherin domain-containing protein</fullName>
    </recommendedName>
</protein>
<reference evidence="1" key="1">
    <citation type="submission" date="2014-12" db="EMBL/GenBank/DDBJ databases">
        <title>Insight into the proteome of Arion vulgaris.</title>
        <authorList>
            <person name="Aradska J."/>
            <person name="Bulat T."/>
            <person name="Smidak R."/>
            <person name="Sarate P."/>
            <person name="Gangsoo J."/>
            <person name="Sialana F."/>
            <person name="Bilban M."/>
            <person name="Lubec G."/>
        </authorList>
    </citation>
    <scope>NUCLEOTIDE SEQUENCE</scope>
    <source>
        <tissue evidence="1">Skin</tissue>
    </source>
</reference>
<name>A0A0B6Y0A6_9EUPU</name>
<evidence type="ECO:0008006" key="2">
    <source>
        <dbReference type="Google" id="ProtNLM"/>
    </source>
</evidence>
<gene>
    <name evidence="1" type="primary">ORF8713</name>
</gene>